<evidence type="ECO:0000256" key="1">
    <source>
        <dbReference type="ARBA" id="ARBA00004202"/>
    </source>
</evidence>
<name>A0AAN4RJA1_9ENTE</name>
<evidence type="ECO:0000256" key="6">
    <source>
        <dbReference type="ARBA" id="ARBA00023136"/>
    </source>
</evidence>
<accession>A0AAN4RJA1</accession>
<reference evidence="9" key="1">
    <citation type="submission" date="2019-08" db="EMBL/GenBank/DDBJ databases">
        <authorList>
            <person name="Ishikawa M."/>
            <person name="Suzuki T."/>
            <person name="Matsutani M."/>
        </authorList>
    </citation>
    <scope>NUCLEOTIDE SEQUENCE</scope>
    <source>
        <strain evidence="9">7C1</strain>
        <strain evidence="8">8C4</strain>
    </source>
</reference>
<dbReference type="PANTHER" id="PTHR37316">
    <property type="entry name" value="TEICHOIC ACID GLYCEROL-PHOSPHATE PRIMASE"/>
    <property type="match status" value="1"/>
</dbReference>
<evidence type="ECO:0000313" key="11">
    <source>
        <dbReference type="Proteomes" id="UP000886607"/>
    </source>
</evidence>
<protein>
    <submittedName>
        <fullName evidence="9">CDP-glycerol glycerophosphotransferase/glycosyltransferase</fullName>
    </submittedName>
</protein>
<evidence type="ECO:0000256" key="5">
    <source>
        <dbReference type="ARBA" id="ARBA00022944"/>
    </source>
</evidence>
<dbReference type="Gene3D" id="3.40.50.11820">
    <property type="match status" value="1"/>
</dbReference>
<evidence type="ECO:0000313" key="9">
    <source>
        <dbReference type="EMBL" id="GEQ53558.1"/>
    </source>
</evidence>
<keyword evidence="4" id="KW-0808">Transferase</keyword>
<dbReference type="AlphaFoldDB" id="A0AAN4RJA1"/>
<dbReference type="InterPro" id="IPR043148">
    <property type="entry name" value="TagF_C"/>
</dbReference>
<dbReference type="Gene3D" id="3.40.50.12580">
    <property type="match status" value="1"/>
</dbReference>
<dbReference type="Proteomes" id="UP000886607">
    <property type="component" value="Unassembled WGS sequence"/>
</dbReference>
<dbReference type="GO" id="GO:0047355">
    <property type="term" value="F:CDP-glycerol glycerophosphotransferase activity"/>
    <property type="evidence" value="ECO:0007669"/>
    <property type="project" value="InterPro"/>
</dbReference>
<dbReference type="Pfam" id="PF04464">
    <property type="entry name" value="Glyphos_transf"/>
    <property type="match status" value="1"/>
</dbReference>
<gene>
    <name evidence="8" type="ORF">TK11N_03500</name>
    <name evidence="9" type="ORF">TK2N_04020</name>
</gene>
<evidence type="ECO:0000256" key="3">
    <source>
        <dbReference type="ARBA" id="ARBA00022475"/>
    </source>
</evidence>
<evidence type="ECO:0000313" key="10">
    <source>
        <dbReference type="Proteomes" id="UP000886597"/>
    </source>
</evidence>
<dbReference type="EMBL" id="BKBO01000004">
    <property type="protein sequence ID" value="GEQ48498.1"/>
    <property type="molecule type" value="Genomic_DNA"/>
</dbReference>
<organism evidence="9 10">
    <name type="scientific">Tetragenococcus koreensis</name>
    <dbReference type="NCBI Taxonomy" id="290335"/>
    <lineage>
        <taxon>Bacteria</taxon>
        <taxon>Bacillati</taxon>
        <taxon>Bacillota</taxon>
        <taxon>Bacilli</taxon>
        <taxon>Lactobacillales</taxon>
        <taxon>Enterococcaceae</taxon>
        <taxon>Tetragenococcus</taxon>
    </lineage>
</organism>
<keyword evidence="11" id="KW-1185">Reference proteome</keyword>
<dbReference type="Gene3D" id="3.40.50.2000">
    <property type="entry name" value="Glycogen Phosphorylase B"/>
    <property type="match status" value="1"/>
</dbReference>
<dbReference type="InterPro" id="IPR007554">
    <property type="entry name" value="Glycerophosphate_synth"/>
</dbReference>
<dbReference type="PANTHER" id="PTHR37316:SF3">
    <property type="entry name" value="TEICHOIC ACID GLYCEROL-PHOSPHATE TRANSFERASE"/>
    <property type="match status" value="1"/>
</dbReference>
<sequence>MPDVKKVIRNYRKKMGNINFSRQVEYQKAFKKYDVKNNIILYESFHGKGMTDNPFAIFKYLVNNPEYKNMKHIWVLNNYEDNGYYNYYKKFANVEFVKTHTKKYFYYLVTAKYLINSVSFPPYFLKKEEQVYVNTWHGTPLKTLGKDMEGSITQHSNLQRNFLQTDYILSPNEFTSEKIVYSHDINDIYTGKVLENGYPRIDNIFYESQVLESNFSILKGNKKLVLYAPTWRGEVGKVDDIVFQIVQSINDIVENINIDEYEFLVKVHPLVYKYIEGMDFEGITLIPNWVDTDELLHYIDILVTDYSSIFFDFLVTDKPIIFYLYDKDEYLEKRGVYLDLDNLPGSICYSAEDVSKNITESNTIVNRYKVQVERYKKQFTHYDNGSVIKDYVAHIFLAKQSVVEKDYNNKKSNIVMYAGAFLNNGVTTSAINLSKLFPYDKYNLIIIDKSRGNKTFEDNIKRLSPNVHMAYRGGGMNLTFYEWVRYNRFMNYSKVENVDFYKEVVQQEWKRLLGDINIEVGIDFSGYVPFWTFMMAFSGFPNRIIYQHNDMAAEKLKVVGGKKVHSKNLTRIFSLYKFFDFIAAVGEKTLELNRANLSEYTEENQFVYIPNVLDPDSLFMHRSEPSLEKTAIFNENMLLINDQRDHGRVNATAITAPTIKGKNFINIGRLSPEKDQEKLLQAFALLLREEGPIHQLYLVGSGELEKTLKAETISLGIEDNVIFTGQTNKAIELLDKCDCFVLSSNHEGQPMTLLEAIALNKPVIATNIEGNRSVLGDNSQYGDIVENSVDGLLNGMKKFLSGEMKSSHDFDIQKYDNYAMEEFTKMINYRD</sequence>
<dbReference type="SUPFAM" id="SSF53756">
    <property type="entry name" value="UDP-Glycosyltransferase/glycogen phosphorylase"/>
    <property type="match status" value="2"/>
</dbReference>
<comment type="caution">
    <text evidence="9">The sequence shown here is derived from an EMBL/GenBank/DDBJ whole genome shotgun (WGS) entry which is preliminary data.</text>
</comment>
<dbReference type="EMBL" id="BKBQ01000004">
    <property type="protein sequence ID" value="GEQ53558.1"/>
    <property type="molecule type" value="Genomic_DNA"/>
</dbReference>
<reference evidence="9" key="2">
    <citation type="journal article" date="2020" name="Int. Dairy J.">
        <title>Lactic acid bacterial diversity in Brie cheese focusing on salt concentration and pH of isolation medium and characterisation of halophilic and alkaliphilic lactic acid bacterial isolates.</title>
        <authorList>
            <person name="Unno R."/>
            <person name="Matsutani M."/>
            <person name="Suzuki T."/>
            <person name="Kodama K."/>
            <person name="Matsushita H."/>
            <person name="Yamasato K."/>
            <person name="Koizumi Y."/>
            <person name="Ishikawa M."/>
        </authorList>
    </citation>
    <scope>NUCLEOTIDE SEQUENCE</scope>
    <source>
        <strain evidence="9">7C1</strain>
        <strain evidence="8">8C4</strain>
    </source>
</reference>
<dbReference type="GO" id="GO:0016757">
    <property type="term" value="F:glycosyltransferase activity"/>
    <property type="evidence" value="ECO:0007669"/>
    <property type="project" value="InterPro"/>
</dbReference>
<keyword evidence="5" id="KW-0777">Teichoic acid biosynthesis</keyword>
<evidence type="ECO:0000259" key="7">
    <source>
        <dbReference type="Pfam" id="PF00534"/>
    </source>
</evidence>
<comment type="similarity">
    <text evidence="2">Belongs to the CDP-glycerol glycerophosphotransferase family.</text>
</comment>
<keyword evidence="6" id="KW-0472">Membrane</keyword>
<proteinExistence type="inferred from homology"/>
<dbReference type="Pfam" id="PF00534">
    <property type="entry name" value="Glycos_transf_1"/>
    <property type="match status" value="1"/>
</dbReference>
<dbReference type="InterPro" id="IPR043149">
    <property type="entry name" value="TagF_N"/>
</dbReference>
<dbReference type="RefSeq" id="WP_168711991.1">
    <property type="nucleotide sequence ID" value="NZ_BKBO01000004.1"/>
</dbReference>
<dbReference type="InterPro" id="IPR001296">
    <property type="entry name" value="Glyco_trans_1"/>
</dbReference>
<dbReference type="InterPro" id="IPR051612">
    <property type="entry name" value="Teichoic_Acid_Biosynth"/>
</dbReference>
<dbReference type="GO" id="GO:0005886">
    <property type="term" value="C:plasma membrane"/>
    <property type="evidence" value="ECO:0007669"/>
    <property type="project" value="UniProtKB-SubCell"/>
</dbReference>
<evidence type="ECO:0000256" key="4">
    <source>
        <dbReference type="ARBA" id="ARBA00022679"/>
    </source>
</evidence>
<dbReference type="GO" id="GO:0019350">
    <property type="term" value="P:teichoic acid biosynthetic process"/>
    <property type="evidence" value="ECO:0007669"/>
    <property type="project" value="UniProtKB-KW"/>
</dbReference>
<evidence type="ECO:0000313" key="8">
    <source>
        <dbReference type="EMBL" id="GEQ48498.1"/>
    </source>
</evidence>
<evidence type="ECO:0000256" key="2">
    <source>
        <dbReference type="ARBA" id="ARBA00010488"/>
    </source>
</evidence>
<feature type="domain" description="Glycosyl transferase family 1" evidence="7">
    <location>
        <begin position="662"/>
        <end position="811"/>
    </location>
</feature>
<comment type="subcellular location">
    <subcellularLocation>
        <location evidence="1">Cell membrane</location>
        <topology evidence="1">Peripheral membrane protein</topology>
    </subcellularLocation>
</comment>
<keyword evidence="3" id="KW-1003">Cell membrane</keyword>
<dbReference type="CDD" id="cd03811">
    <property type="entry name" value="GT4_GT28_WabH-like"/>
    <property type="match status" value="1"/>
</dbReference>
<dbReference type="Proteomes" id="UP000886597">
    <property type="component" value="Unassembled WGS sequence"/>
</dbReference>
<dbReference type="GeneID" id="69985170"/>